<sequence>MVEDGSWPGDVSSMLRSSLSLKCAVQGERPTIMQTQWTSQTVRMRYIDLFFVSLYSVTGFGLQGENTIVLAEVAGYVRSHGKPYVIAGDWDMEIDEVAESGSHTYLHGVFRAAPEEAPGGARTIDFCP</sequence>
<gene>
    <name evidence="1" type="ORF">PCOR1329_LOCUS74546</name>
</gene>
<comment type="caution">
    <text evidence="1">The sequence shown here is derived from an EMBL/GenBank/DDBJ whole genome shotgun (WGS) entry which is preliminary data.</text>
</comment>
<evidence type="ECO:0000313" key="2">
    <source>
        <dbReference type="Proteomes" id="UP001189429"/>
    </source>
</evidence>
<reference evidence="1" key="1">
    <citation type="submission" date="2023-10" db="EMBL/GenBank/DDBJ databases">
        <authorList>
            <person name="Chen Y."/>
            <person name="Shah S."/>
            <person name="Dougan E. K."/>
            <person name="Thang M."/>
            <person name="Chan C."/>
        </authorList>
    </citation>
    <scope>NUCLEOTIDE SEQUENCE [LARGE SCALE GENOMIC DNA]</scope>
</reference>
<accession>A0ABN9X8Z3</accession>
<name>A0ABN9X8Z3_9DINO</name>
<keyword evidence="2" id="KW-1185">Reference proteome</keyword>
<organism evidence="1 2">
    <name type="scientific">Prorocentrum cordatum</name>
    <dbReference type="NCBI Taxonomy" id="2364126"/>
    <lineage>
        <taxon>Eukaryota</taxon>
        <taxon>Sar</taxon>
        <taxon>Alveolata</taxon>
        <taxon>Dinophyceae</taxon>
        <taxon>Prorocentrales</taxon>
        <taxon>Prorocentraceae</taxon>
        <taxon>Prorocentrum</taxon>
    </lineage>
</organism>
<dbReference type="Proteomes" id="UP001189429">
    <property type="component" value="Unassembled WGS sequence"/>
</dbReference>
<evidence type="ECO:0000313" key="1">
    <source>
        <dbReference type="EMBL" id="CAK0895948.1"/>
    </source>
</evidence>
<dbReference type="EMBL" id="CAUYUJ010020115">
    <property type="protein sequence ID" value="CAK0895948.1"/>
    <property type="molecule type" value="Genomic_DNA"/>
</dbReference>
<protein>
    <submittedName>
        <fullName evidence="1">Uncharacterized protein</fullName>
    </submittedName>
</protein>
<proteinExistence type="predicted"/>